<evidence type="ECO:0000256" key="2">
    <source>
        <dbReference type="ARBA" id="ARBA00023180"/>
    </source>
</evidence>
<organism evidence="3 4">
    <name type="scientific">Aromia moschata</name>
    <dbReference type="NCBI Taxonomy" id="1265417"/>
    <lineage>
        <taxon>Eukaryota</taxon>
        <taxon>Metazoa</taxon>
        <taxon>Ecdysozoa</taxon>
        <taxon>Arthropoda</taxon>
        <taxon>Hexapoda</taxon>
        <taxon>Insecta</taxon>
        <taxon>Pterygota</taxon>
        <taxon>Neoptera</taxon>
        <taxon>Endopterygota</taxon>
        <taxon>Coleoptera</taxon>
        <taxon>Polyphaga</taxon>
        <taxon>Cucujiformia</taxon>
        <taxon>Chrysomeloidea</taxon>
        <taxon>Cerambycidae</taxon>
        <taxon>Cerambycinae</taxon>
        <taxon>Callichromatini</taxon>
        <taxon>Aromia</taxon>
    </lineage>
</organism>
<sequence>PKIRFVSGISDVACDIQCYKCLVGPPSFYVNETIRLCKDFDYSEKFIVNCPYSTFCMKRITSAKIPDLINGTERNCASQKFETQNYYNQKWHSEVIIEEPYKEGCEMVNDKGARTTTTEFCYCKGSLCNSASPDVPLAGAHFYRFGDIVNLRTLFTMDSLTKKA</sequence>
<evidence type="ECO:0000256" key="1">
    <source>
        <dbReference type="ARBA" id="ARBA00022729"/>
    </source>
</evidence>
<dbReference type="GO" id="GO:0032222">
    <property type="term" value="P:regulation of synaptic transmission, cholinergic"/>
    <property type="evidence" value="ECO:0007669"/>
    <property type="project" value="InterPro"/>
</dbReference>
<dbReference type="GO" id="GO:0030431">
    <property type="term" value="P:sleep"/>
    <property type="evidence" value="ECO:0007669"/>
    <property type="project" value="InterPro"/>
</dbReference>
<proteinExistence type="predicted"/>
<dbReference type="AlphaFoldDB" id="A0AAV8Z389"/>
<dbReference type="Pfam" id="PF17064">
    <property type="entry name" value="QVR"/>
    <property type="match status" value="1"/>
</dbReference>
<dbReference type="EMBL" id="JAPWTK010000020">
    <property type="protein sequence ID" value="KAJ8957949.1"/>
    <property type="molecule type" value="Genomic_DNA"/>
</dbReference>
<accession>A0AAV8Z389</accession>
<comment type="caution">
    <text evidence="3">The sequence shown here is derived from an EMBL/GenBank/DDBJ whole genome shotgun (WGS) entry which is preliminary data.</text>
</comment>
<evidence type="ECO:0008006" key="5">
    <source>
        <dbReference type="Google" id="ProtNLM"/>
    </source>
</evidence>
<name>A0AAV8Z389_9CUCU</name>
<feature type="non-terminal residue" evidence="3">
    <location>
        <position position="1"/>
    </location>
</feature>
<keyword evidence="4" id="KW-1185">Reference proteome</keyword>
<protein>
    <recommendedName>
        <fullName evidence="5">Protein quiver</fullName>
    </recommendedName>
</protein>
<evidence type="ECO:0000313" key="3">
    <source>
        <dbReference type="EMBL" id="KAJ8957949.1"/>
    </source>
</evidence>
<evidence type="ECO:0000313" key="4">
    <source>
        <dbReference type="Proteomes" id="UP001162162"/>
    </source>
</evidence>
<reference evidence="3" key="1">
    <citation type="journal article" date="2023" name="Insect Mol. Biol.">
        <title>Genome sequencing provides insights into the evolution of gene families encoding plant cell wall-degrading enzymes in longhorned beetles.</title>
        <authorList>
            <person name="Shin N.R."/>
            <person name="Okamura Y."/>
            <person name="Kirsch R."/>
            <person name="Pauchet Y."/>
        </authorList>
    </citation>
    <scope>NUCLEOTIDE SEQUENCE</scope>
    <source>
        <strain evidence="3">AMC_N1</strain>
    </source>
</reference>
<keyword evidence="1" id="KW-0732">Signal</keyword>
<dbReference type="Proteomes" id="UP001162162">
    <property type="component" value="Unassembled WGS sequence"/>
</dbReference>
<dbReference type="InterPro" id="IPR031424">
    <property type="entry name" value="QVR-like"/>
</dbReference>
<gene>
    <name evidence="3" type="ORF">NQ318_001948</name>
</gene>
<keyword evidence="2" id="KW-0325">Glycoprotein</keyword>